<organism evidence="2">
    <name type="scientific">Cacopsylla melanoneura</name>
    <dbReference type="NCBI Taxonomy" id="428564"/>
    <lineage>
        <taxon>Eukaryota</taxon>
        <taxon>Metazoa</taxon>
        <taxon>Ecdysozoa</taxon>
        <taxon>Arthropoda</taxon>
        <taxon>Hexapoda</taxon>
        <taxon>Insecta</taxon>
        <taxon>Pterygota</taxon>
        <taxon>Neoptera</taxon>
        <taxon>Paraneoptera</taxon>
        <taxon>Hemiptera</taxon>
        <taxon>Sternorrhyncha</taxon>
        <taxon>Psylloidea</taxon>
        <taxon>Psyllidae</taxon>
        <taxon>Psyllinae</taxon>
        <taxon>Cacopsylla</taxon>
    </lineage>
</organism>
<keyword evidence="1" id="KW-0472">Membrane</keyword>
<evidence type="ECO:0000313" key="2">
    <source>
        <dbReference type="EMBL" id="CAG6760809.1"/>
    </source>
</evidence>
<dbReference type="AlphaFoldDB" id="A0A8D9A8K4"/>
<keyword evidence="1" id="KW-1133">Transmembrane helix</keyword>
<sequence length="153" mass="18817">MILVQMNWTMYYQVHSLHHLLLLRRISFQQSSHLLCSFCFQWLHFQVVFLQELVFQIVLYSLKTMYYQEHSVLELHHLLFLRPISFQQSSHLLCSFCFQYFWLRHFLVVFLQEIVFQIVLYSLNENLQMARNLYVCFQVQNLLCRLLVQVQYL</sequence>
<keyword evidence="1" id="KW-0812">Transmembrane</keyword>
<proteinExistence type="predicted"/>
<reference evidence="2" key="1">
    <citation type="submission" date="2021-05" db="EMBL/GenBank/DDBJ databases">
        <authorList>
            <person name="Alioto T."/>
            <person name="Alioto T."/>
            <person name="Gomez Garrido J."/>
        </authorList>
    </citation>
    <scope>NUCLEOTIDE SEQUENCE</scope>
</reference>
<evidence type="ECO:0000256" key="1">
    <source>
        <dbReference type="SAM" id="Phobius"/>
    </source>
</evidence>
<dbReference type="EMBL" id="HBUF01557617">
    <property type="protein sequence ID" value="CAG6760809.1"/>
    <property type="molecule type" value="Transcribed_RNA"/>
</dbReference>
<protein>
    <submittedName>
        <fullName evidence="2">Uncharacterized protein</fullName>
    </submittedName>
</protein>
<accession>A0A8D9A8K4</accession>
<feature type="transmembrane region" description="Helical" evidence="1">
    <location>
        <begin position="102"/>
        <end position="123"/>
    </location>
</feature>
<name>A0A8D9A8K4_9HEMI</name>